<keyword evidence="2" id="KW-1185">Reference proteome</keyword>
<dbReference type="AlphaFoldDB" id="A0A5E4PZD1"/>
<dbReference type="Proteomes" id="UP000324832">
    <property type="component" value="Unassembled WGS sequence"/>
</dbReference>
<protein>
    <submittedName>
        <fullName evidence="1">Uncharacterized protein</fullName>
    </submittedName>
</protein>
<dbReference type="SUPFAM" id="SSF63825">
    <property type="entry name" value="YWTD domain"/>
    <property type="match status" value="1"/>
</dbReference>
<evidence type="ECO:0000313" key="1">
    <source>
        <dbReference type="EMBL" id="VVC90253.1"/>
    </source>
</evidence>
<organism evidence="1 2">
    <name type="scientific">Leptidea sinapis</name>
    <dbReference type="NCBI Taxonomy" id="189913"/>
    <lineage>
        <taxon>Eukaryota</taxon>
        <taxon>Metazoa</taxon>
        <taxon>Ecdysozoa</taxon>
        <taxon>Arthropoda</taxon>
        <taxon>Hexapoda</taxon>
        <taxon>Insecta</taxon>
        <taxon>Pterygota</taxon>
        <taxon>Neoptera</taxon>
        <taxon>Endopterygota</taxon>
        <taxon>Lepidoptera</taxon>
        <taxon>Glossata</taxon>
        <taxon>Ditrysia</taxon>
        <taxon>Papilionoidea</taxon>
        <taxon>Pieridae</taxon>
        <taxon>Dismorphiinae</taxon>
        <taxon>Leptidea</taxon>
    </lineage>
</organism>
<reference evidence="1 2" key="1">
    <citation type="submission" date="2017-07" db="EMBL/GenBank/DDBJ databases">
        <authorList>
            <person name="Talla V."/>
            <person name="Backstrom N."/>
        </authorList>
    </citation>
    <scope>NUCLEOTIDE SEQUENCE [LARGE SCALE GENOMIC DNA]</scope>
</reference>
<dbReference type="Gene3D" id="2.120.10.30">
    <property type="entry name" value="TolB, C-terminal domain"/>
    <property type="match status" value="1"/>
</dbReference>
<dbReference type="EMBL" id="FZQP02000748">
    <property type="protein sequence ID" value="VVC90253.1"/>
    <property type="molecule type" value="Genomic_DNA"/>
</dbReference>
<sequence length="91" mass="9607">MIATQRLRPDGSAPALVHNGSAVAGLALDLRARAVYWLQRGPGGGGAAVWRAAYEGGAGPVWRGGPLQHPLALAVAGQPRHLYWLDTYDTH</sequence>
<proteinExistence type="predicted"/>
<evidence type="ECO:0000313" key="2">
    <source>
        <dbReference type="Proteomes" id="UP000324832"/>
    </source>
</evidence>
<name>A0A5E4PZD1_9NEOP</name>
<dbReference type="InterPro" id="IPR011042">
    <property type="entry name" value="6-blade_b-propeller_TolB-like"/>
</dbReference>
<gene>
    <name evidence="1" type="ORF">LSINAPIS_LOCUS3198</name>
</gene>
<accession>A0A5E4PZD1</accession>